<protein>
    <recommendedName>
        <fullName evidence="1">Ribosomal RNA methyltransferase FtsJ domain-containing protein</fullName>
    </recommendedName>
</protein>
<dbReference type="GO" id="GO:0008168">
    <property type="term" value="F:methyltransferase activity"/>
    <property type="evidence" value="ECO:0007669"/>
    <property type="project" value="InterPro"/>
</dbReference>
<dbReference type="GO" id="GO:0032259">
    <property type="term" value="P:methylation"/>
    <property type="evidence" value="ECO:0007669"/>
    <property type="project" value="InterPro"/>
</dbReference>
<evidence type="ECO:0000313" key="3">
    <source>
        <dbReference type="Proteomes" id="UP001165122"/>
    </source>
</evidence>
<dbReference type="InterPro" id="IPR029063">
    <property type="entry name" value="SAM-dependent_MTases_sf"/>
</dbReference>
<dbReference type="SUPFAM" id="SSF53335">
    <property type="entry name" value="S-adenosyl-L-methionine-dependent methyltransferases"/>
    <property type="match status" value="1"/>
</dbReference>
<accession>A0A9W7A9X6</accession>
<sequence>MSLWYIPPPSPYTCLSCSSPPTSDSPFCSPPCSKHFKTLCLSCKKSPGILSKKKYCTEVCRDLWIKSNLVPLHLRSICPLSPCTLSSAFPKNKCPRRHLTSSPSLSHNLILACSQSHTSRIIEYLHSSYGIKTLDKKHLDSLEGHRNDVDYLFLKSEEGDRGRICLDENLRRLHNKLYTIQRSVASYDELESWIENVIRERGELNDSSYFRISAPKTLKIELDNHVSTNFNLLPGNTLNSSIYIDILEFENSLECGYIKVEEEERRKWAEMGRTEEKGREVCRAENKIAEVIRRYPTLLPTTSFIASDIGSSPGGWTYHLALLSNCEHVYAIDPGDMKPSKRWLESGKENVTWFKEKVKDCFERLEEVNLLTCDMNACPRVTVDSCLPIFRGMEGVRGVVTLKNFVGGEKKMDEAVLIQVKRLEEEFVKCKVKVVRLLSGGMEERTLVITPR</sequence>
<gene>
    <name evidence="2" type="ORF">TrLO_g1800</name>
</gene>
<proteinExistence type="predicted"/>
<reference evidence="3" key="1">
    <citation type="journal article" date="2023" name="Commun. Biol.">
        <title>Genome analysis of Parmales, the sister group of diatoms, reveals the evolutionary specialization of diatoms from phago-mixotrophs to photoautotrophs.</title>
        <authorList>
            <person name="Ban H."/>
            <person name="Sato S."/>
            <person name="Yoshikawa S."/>
            <person name="Yamada K."/>
            <person name="Nakamura Y."/>
            <person name="Ichinomiya M."/>
            <person name="Sato N."/>
            <person name="Blanc-Mathieu R."/>
            <person name="Endo H."/>
            <person name="Kuwata A."/>
            <person name="Ogata H."/>
        </authorList>
    </citation>
    <scope>NUCLEOTIDE SEQUENCE [LARGE SCALE GENOMIC DNA]</scope>
    <source>
        <strain evidence="3">NIES 3700</strain>
    </source>
</reference>
<keyword evidence="3" id="KW-1185">Reference proteome</keyword>
<name>A0A9W7A9X6_9STRA</name>
<dbReference type="Gene3D" id="3.40.50.150">
    <property type="entry name" value="Vaccinia Virus protein VP39"/>
    <property type="match status" value="1"/>
</dbReference>
<evidence type="ECO:0000313" key="2">
    <source>
        <dbReference type="EMBL" id="GMH68721.1"/>
    </source>
</evidence>
<organism evidence="2 3">
    <name type="scientific">Triparma laevis f. longispina</name>
    <dbReference type="NCBI Taxonomy" id="1714387"/>
    <lineage>
        <taxon>Eukaryota</taxon>
        <taxon>Sar</taxon>
        <taxon>Stramenopiles</taxon>
        <taxon>Ochrophyta</taxon>
        <taxon>Bolidophyceae</taxon>
        <taxon>Parmales</taxon>
        <taxon>Triparmaceae</taxon>
        <taxon>Triparma</taxon>
    </lineage>
</organism>
<dbReference type="Pfam" id="PF01728">
    <property type="entry name" value="FtsJ"/>
    <property type="match status" value="1"/>
</dbReference>
<dbReference type="EMBL" id="BRXW01000598">
    <property type="protein sequence ID" value="GMH68721.1"/>
    <property type="molecule type" value="Genomic_DNA"/>
</dbReference>
<comment type="caution">
    <text evidence="2">The sequence shown here is derived from an EMBL/GenBank/DDBJ whole genome shotgun (WGS) entry which is preliminary data.</text>
</comment>
<dbReference type="OrthoDB" id="48961at2759"/>
<dbReference type="Proteomes" id="UP001165122">
    <property type="component" value="Unassembled WGS sequence"/>
</dbReference>
<evidence type="ECO:0000259" key="1">
    <source>
        <dbReference type="Pfam" id="PF01728"/>
    </source>
</evidence>
<dbReference type="InterPro" id="IPR002877">
    <property type="entry name" value="RNA_MeTrfase_FtsJ_dom"/>
</dbReference>
<feature type="domain" description="Ribosomal RNA methyltransferase FtsJ" evidence="1">
    <location>
        <begin position="281"/>
        <end position="420"/>
    </location>
</feature>
<dbReference type="AlphaFoldDB" id="A0A9W7A9X6"/>